<feature type="transmembrane region" description="Helical" evidence="6">
    <location>
        <begin position="227"/>
        <end position="251"/>
    </location>
</feature>
<proteinExistence type="predicted"/>
<dbReference type="Pfam" id="PF00001">
    <property type="entry name" value="7tm_1"/>
    <property type="match status" value="1"/>
</dbReference>
<dbReference type="Proteomes" id="UP000728185">
    <property type="component" value="Unassembled WGS sequence"/>
</dbReference>
<accession>A0A8E0S9Y9</accession>
<keyword evidence="2" id="KW-1003">Cell membrane</keyword>
<evidence type="ECO:0000313" key="8">
    <source>
        <dbReference type="EMBL" id="KAA0200974.1"/>
    </source>
</evidence>
<feature type="transmembrane region" description="Helical" evidence="6">
    <location>
        <begin position="78"/>
        <end position="97"/>
    </location>
</feature>
<protein>
    <recommendedName>
        <fullName evidence="7">G-protein coupled receptors family 1 profile domain-containing protein</fullName>
    </recommendedName>
</protein>
<feature type="domain" description="G-protein coupled receptors family 1 profile" evidence="7">
    <location>
        <begin position="1"/>
        <end position="252"/>
    </location>
</feature>
<evidence type="ECO:0000256" key="5">
    <source>
        <dbReference type="ARBA" id="ARBA00023136"/>
    </source>
</evidence>
<dbReference type="PANTHER" id="PTHR22750">
    <property type="entry name" value="G-PROTEIN COUPLED RECEPTOR"/>
    <property type="match status" value="1"/>
</dbReference>
<keyword evidence="3 6" id="KW-0812">Transmembrane</keyword>
<evidence type="ECO:0000256" key="6">
    <source>
        <dbReference type="SAM" id="Phobius"/>
    </source>
</evidence>
<dbReference type="GO" id="GO:0004930">
    <property type="term" value="F:G protein-coupled receptor activity"/>
    <property type="evidence" value="ECO:0007669"/>
    <property type="project" value="InterPro"/>
</dbReference>
<dbReference type="Gene3D" id="1.20.1070.10">
    <property type="entry name" value="Rhodopsin 7-helix transmembrane proteins"/>
    <property type="match status" value="1"/>
</dbReference>
<dbReference type="SUPFAM" id="SSF81321">
    <property type="entry name" value="Family A G protein-coupled receptor-like"/>
    <property type="match status" value="1"/>
</dbReference>
<dbReference type="EMBL" id="LUCM01000175">
    <property type="protein sequence ID" value="KAA0200974.1"/>
    <property type="molecule type" value="Genomic_DNA"/>
</dbReference>
<organism evidence="8 9">
    <name type="scientific">Fasciolopsis buskii</name>
    <dbReference type="NCBI Taxonomy" id="27845"/>
    <lineage>
        <taxon>Eukaryota</taxon>
        <taxon>Metazoa</taxon>
        <taxon>Spiralia</taxon>
        <taxon>Lophotrochozoa</taxon>
        <taxon>Platyhelminthes</taxon>
        <taxon>Trematoda</taxon>
        <taxon>Digenea</taxon>
        <taxon>Plagiorchiida</taxon>
        <taxon>Echinostomata</taxon>
        <taxon>Echinostomatoidea</taxon>
        <taxon>Fasciolidae</taxon>
        <taxon>Fasciolopsis</taxon>
    </lineage>
</organism>
<evidence type="ECO:0000256" key="2">
    <source>
        <dbReference type="ARBA" id="ARBA00022475"/>
    </source>
</evidence>
<evidence type="ECO:0000256" key="1">
    <source>
        <dbReference type="ARBA" id="ARBA00004651"/>
    </source>
</evidence>
<feature type="transmembrane region" description="Helical" evidence="6">
    <location>
        <begin position="31"/>
        <end position="48"/>
    </location>
</feature>
<keyword evidence="4 6" id="KW-1133">Transmembrane helix</keyword>
<keyword evidence="9" id="KW-1185">Reference proteome</keyword>
<name>A0A8E0S9Y9_9TREM</name>
<dbReference type="CDD" id="cd00637">
    <property type="entry name" value="7tm_classA_rhodopsin-like"/>
    <property type="match status" value="1"/>
</dbReference>
<gene>
    <name evidence="8" type="ORF">FBUS_11641</name>
</gene>
<sequence length="311" mass="34408">MLVVCNFIALSLDRFWAVVRAKSYKSNMKRYQIFCALFPFFYSLLAILPEYFSDRFANAQNTDTQKKCYYYLTEVVEIVSRFVIPLGTIIILNSLIIRKLQTSTSRRPASQVLESSLSQVTNGRNSTMTIQTTGTITTSTPATATTATTATTTTTTTTTTSTTTTNTNTAVKKIDTSPAPNKLTKYCVMSADKALLICMFGFTAELTITEVISFVVSILNFTSNSNLAYGALLGMIYGFVIVCCSSLNPLLQILTMKKMHDAVVQMGFRLWIACGNFVRRCQKFKQAIGSRVQLNWSVKSSEATGIQATSF</sequence>
<evidence type="ECO:0000256" key="3">
    <source>
        <dbReference type="ARBA" id="ARBA00022692"/>
    </source>
</evidence>
<evidence type="ECO:0000256" key="4">
    <source>
        <dbReference type="ARBA" id="ARBA00022989"/>
    </source>
</evidence>
<evidence type="ECO:0000259" key="7">
    <source>
        <dbReference type="PROSITE" id="PS50262"/>
    </source>
</evidence>
<reference evidence="8" key="1">
    <citation type="submission" date="2019-05" db="EMBL/GenBank/DDBJ databases">
        <title>Annotation for the trematode Fasciolopsis buski.</title>
        <authorList>
            <person name="Choi Y.-J."/>
        </authorList>
    </citation>
    <scope>NUCLEOTIDE SEQUENCE</scope>
    <source>
        <strain evidence="8">HT</strain>
        <tissue evidence="8">Whole worm</tissue>
    </source>
</reference>
<comment type="subcellular location">
    <subcellularLocation>
        <location evidence="1">Cell membrane</location>
        <topology evidence="1">Multi-pass membrane protein</topology>
    </subcellularLocation>
</comment>
<dbReference type="GO" id="GO:0005886">
    <property type="term" value="C:plasma membrane"/>
    <property type="evidence" value="ECO:0007669"/>
    <property type="project" value="UniProtKB-SubCell"/>
</dbReference>
<dbReference type="InterPro" id="IPR017452">
    <property type="entry name" value="GPCR_Rhodpsn_7TM"/>
</dbReference>
<dbReference type="InterPro" id="IPR000276">
    <property type="entry name" value="GPCR_Rhodpsn"/>
</dbReference>
<evidence type="ECO:0000313" key="9">
    <source>
        <dbReference type="Proteomes" id="UP000728185"/>
    </source>
</evidence>
<dbReference type="PROSITE" id="PS50262">
    <property type="entry name" value="G_PROTEIN_RECEP_F1_2"/>
    <property type="match status" value="1"/>
</dbReference>
<dbReference type="AlphaFoldDB" id="A0A8E0S9Y9"/>
<comment type="caution">
    <text evidence="8">The sequence shown here is derived from an EMBL/GenBank/DDBJ whole genome shotgun (WGS) entry which is preliminary data.</text>
</comment>
<feature type="transmembrane region" description="Helical" evidence="6">
    <location>
        <begin position="194"/>
        <end position="221"/>
    </location>
</feature>
<keyword evidence="5 6" id="KW-0472">Membrane</keyword>